<organism evidence="1 2">
    <name type="scientific">Pontibacter virosus</name>
    <dbReference type="NCBI Taxonomy" id="1765052"/>
    <lineage>
        <taxon>Bacteria</taxon>
        <taxon>Pseudomonadati</taxon>
        <taxon>Bacteroidota</taxon>
        <taxon>Cytophagia</taxon>
        <taxon>Cytophagales</taxon>
        <taxon>Hymenobacteraceae</taxon>
        <taxon>Pontibacter</taxon>
    </lineage>
</organism>
<dbReference type="Proteomes" id="UP000245466">
    <property type="component" value="Unassembled WGS sequence"/>
</dbReference>
<name>A0A2U1B3C7_9BACT</name>
<gene>
    <name evidence="1" type="ORF">C8E01_102340</name>
</gene>
<dbReference type="EMBL" id="QEKI01000002">
    <property type="protein sequence ID" value="PVY43163.1"/>
    <property type="molecule type" value="Genomic_DNA"/>
</dbReference>
<protein>
    <submittedName>
        <fullName evidence="1">Uncharacterized protein</fullName>
    </submittedName>
</protein>
<comment type="caution">
    <text evidence="1">The sequence shown here is derived from an EMBL/GenBank/DDBJ whole genome shotgun (WGS) entry which is preliminary data.</text>
</comment>
<reference evidence="1 2" key="1">
    <citation type="submission" date="2018-04" db="EMBL/GenBank/DDBJ databases">
        <title>Genomic Encyclopedia of Type Strains, Phase IV (KMG-IV): sequencing the most valuable type-strain genomes for metagenomic binning, comparative biology and taxonomic classification.</title>
        <authorList>
            <person name="Goeker M."/>
        </authorList>
    </citation>
    <scope>NUCLEOTIDE SEQUENCE [LARGE SCALE GENOMIC DNA]</scope>
    <source>
        <strain evidence="1 2">DSM 100231</strain>
    </source>
</reference>
<evidence type="ECO:0000313" key="2">
    <source>
        <dbReference type="Proteomes" id="UP000245466"/>
    </source>
</evidence>
<sequence length="37" mass="4372">MPKKIYIIIDSIMVDMWSGLNGKNGKRKKMNLYKLMI</sequence>
<proteinExistence type="predicted"/>
<evidence type="ECO:0000313" key="1">
    <source>
        <dbReference type="EMBL" id="PVY43163.1"/>
    </source>
</evidence>
<dbReference type="AlphaFoldDB" id="A0A2U1B3C7"/>
<keyword evidence="2" id="KW-1185">Reference proteome</keyword>
<accession>A0A2U1B3C7</accession>